<keyword evidence="3" id="KW-1185">Reference proteome</keyword>
<dbReference type="Proteomes" id="UP001180531">
    <property type="component" value="Unassembled WGS sequence"/>
</dbReference>
<dbReference type="EMBL" id="JAVRFI010000001">
    <property type="protein sequence ID" value="MDT0448026.1"/>
    <property type="molecule type" value="Genomic_DNA"/>
</dbReference>
<name>A0ABU2SGC3_9ACTN</name>
<dbReference type="InterPro" id="IPR014030">
    <property type="entry name" value="Ketoacyl_synth_N"/>
</dbReference>
<feature type="domain" description="Beta-ketoacyl synthase-like N-terminal" evidence="1">
    <location>
        <begin position="5"/>
        <end position="94"/>
    </location>
</feature>
<sequence>MGVPATWQGLLSGVSTAATDPDLAGLPTDFSCRVPGFDVGVLLGRRSAARLDRFTAMAVLAAREAVADARLVPREWPAARAGVVVGTGNGSLERYVPEVVKIADRRWRRSWRGWPRWP</sequence>
<evidence type="ECO:0000313" key="2">
    <source>
        <dbReference type="EMBL" id="MDT0448026.1"/>
    </source>
</evidence>
<dbReference type="Gene3D" id="3.40.47.10">
    <property type="match status" value="1"/>
</dbReference>
<proteinExistence type="predicted"/>
<dbReference type="InterPro" id="IPR016039">
    <property type="entry name" value="Thiolase-like"/>
</dbReference>
<evidence type="ECO:0000313" key="3">
    <source>
        <dbReference type="Proteomes" id="UP001180531"/>
    </source>
</evidence>
<accession>A0ABU2SGC3</accession>
<gene>
    <name evidence="2" type="ORF">RM609_02760</name>
</gene>
<protein>
    <submittedName>
        <fullName evidence="2">Beta-ketoacyl synthase N-terminal-like domain-containing protein</fullName>
    </submittedName>
</protein>
<dbReference type="SUPFAM" id="SSF53901">
    <property type="entry name" value="Thiolase-like"/>
    <property type="match status" value="1"/>
</dbReference>
<organism evidence="2 3">
    <name type="scientific">Streptomyces hesseae</name>
    <dbReference type="NCBI Taxonomy" id="3075519"/>
    <lineage>
        <taxon>Bacteria</taxon>
        <taxon>Bacillati</taxon>
        <taxon>Actinomycetota</taxon>
        <taxon>Actinomycetes</taxon>
        <taxon>Kitasatosporales</taxon>
        <taxon>Streptomycetaceae</taxon>
        <taxon>Streptomyces</taxon>
    </lineage>
</organism>
<comment type="caution">
    <text evidence="2">The sequence shown here is derived from an EMBL/GenBank/DDBJ whole genome shotgun (WGS) entry which is preliminary data.</text>
</comment>
<evidence type="ECO:0000259" key="1">
    <source>
        <dbReference type="Pfam" id="PF00109"/>
    </source>
</evidence>
<dbReference type="Pfam" id="PF00109">
    <property type="entry name" value="ketoacyl-synt"/>
    <property type="match status" value="1"/>
</dbReference>
<dbReference type="RefSeq" id="WP_311607659.1">
    <property type="nucleotide sequence ID" value="NZ_JAVRFI010000001.1"/>
</dbReference>
<reference evidence="2" key="1">
    <citation type="submission" date="2024-05" db="EMBL/GenBank/DDBJ databases">
        <title>30 novel species of actinomycetes from the DSMZ collection.</title>
        <authorList>
            <person name="Nouioui I."/>
        </authorList>
    </citation>
    <scope>NUCLEOTIDE SEQUENCE</scope>
    <source>
        <strain evidence="2">DSM 40473</strain>
    </source>
</reference>